<dbReference type="NCBIfam" id="TIGR03521">
    <property type="entry name" value="GldG"/>
    <property type="match status" value="1"/>
</dbReference>
<dbReference type="EMBL" id="CP094326">
    <property type="protein sequence ID" value="UNY97771.1"/>
    <property type="molecule type" value="Genomic_DNA"/>
</dbReference>
<feature type="transmembrane region" description="Helical" evidence="1">
    <location>
        <begin position="12"/>
        <end position="29"/>
    </location>
</feature>
<dbReference type="Proteomes" id="UP000829476">
    <property type="component" value="Chromosome"/>
</dbReference>
<gene>
    <name evidence="4" type="primary">gldG</name>
    <name evidence="4" type="ORF">MQE36_11815</name>
</gene>
<keyword evidence="1" id="KW-1133">Transmembrane helix</keyword>
<keyword evidence="1" id="KW-0812">Transmembrane</keyword>
<dbReference type="InterPro" id="IPR019863">
    <property type="entry name" value="Motility-assoc_ABC-rel_GldG"/>
</dbReference>
<evidence type="ECO:0000259" key="2">
    <source>
        <dbReference type="Pfam" id="PF09822"/>
    </source>
</evidence>
<sequence length="557" mass="63560">MNYYKKHSKSVILTIVVLIIVHFISNRFYCRIDLTQDQRYTVSETTKDIIKTLDKPVVIDILLAGDLQPEFRKLQTEVKQLLEEFTATNRLIQFNFVDPLEDDRDKNKTITGLQQLGLTPLNVTVSEGSKVSQEFIFPWAVANLENQSVKVSLLKNKLGATSEERVNNSVQQLEYVFADAIKKLTIREKKKIAVLRGNGELEDIYLSDFLTTLRDYYKIAPFTLDSVSNNPQKTLEDLKEYDLTIIAKPTERFSEEEKYVLDQYTMHGGKSIWLIDQTVAELDSLFNDQGKSIAFPRDLNLNDLFFKYGIRINPVLVKDLYFTQIVLASGTGNDSQYNPLPWFYSPMVFSDNSHPVNNNIEALRFQFANSIDTIKSSTKKTILLSSSPLSKTEGTPREISLDIIGRQPDKNSYNNGNQPLAVLLEGSFNSAYQNRIKPFNTTNPKNTGDDTKMIVIADGDLIGNQIRNGRPLELGYDKWTNNFYGNKEFLLNSVNYMLDDSGLINIRSKKVELPFLDTEKVANSKKLWQLVNTGVPVILLLISGWIFNLIRRKKHTS</sequence>
<name>A0ABY3YIT6_9FLAO</name>
<organism evidence="4 5">
    <name type="scientific">Zhouia spongiae</name>
    <dbReference type="NCBI Taxonomy" id="2202721"/>
    <lineage>
        <taxon>Bacteria</taxon>
        <taxon>Pseudomonadati</taxon>
        <taxon>Bacteroidota</taxon>
        <taxon>Flavobacteriia</taxon>
        <taxon>Flavobacteriales</taxon>
        <taxon>Flavobacteriaceae</taxon>
        <taxon>Zhouia</taxon>
    </lineage>
</organism>
<dbReference type="Pfam" id="PF23357">
    <property type="entry name" value="DUF7088"/>
    <property type="match status" value="1"/>
</dbReference>
<dbReference type="RefSeq" id="WP_242936182.1">
    <property type="nucleotide sequence ID" value="NZ_CP094326.1"/>
</dbReference>
<evidence type="ECO:0000313" key="4">
    <source>
        <dbReference type="EMBL" id="UNY97771.1"/>
    </source>
</evidence>
<feature type="transmembrane region" description="Helical" evidence="1">
    <location>
        <begin position="527"/>
        <end position="550"/>
    </location>
</feature>
<feature type="domain" description="DUF7088" evidence="3">
    <location>
        <begin position="36"/>
        <end position="142"/>
    </location>
</feature>
<evidence type="ECO:0000313" key="5">
    <source>
        <dbReference type="Proteomes" id="UP000829476"/>
    </source>
</evidence>
<dbReference type="InterPro" id="IPR055396">
    <property type="entry name" value="DUF7088"/>
</dbReference>
<proteinExistence type="predicted"/>
<dbReference type="InterPro" id="IPR019196">
    <property type="entry name" value="ABC_transp_unknown"/>
</dbReference>
<accession>A0ABY3YIT6</accession>
<feature type="domain" description="ABC-type uncharacterised transport system" evidence="2">
    <location>
        <begin position="189"/>
        <end position="493"/>
    </location>
</feature>
<keyword evidence="1" id="KW-0472">Membrane</keyword>
<evidence type="ECO:0000256" key="1">
    <source>
        <dbReference type="SAM" id="Phobius"/>
    </source>
</evidence>
<reference evidence="4 5" key="1">
    <citation type="journal article" date="2018" name="Int. J. Syst. Evol. Microbiol.">
        <title>Zhouia spongiae sp. nov., isolated from a marine sponge.</title>
        <authorList>
            <person name="Zhuang L."/>
            <person name="Lin B."/>
            <person name="Qin F."/>
            <person name="Luo L."/>
        </authorList>
    </citation>
    <scope>NUCLEOTIDE SEQUENCE [LARGE SCALE GENOMIC DNA]</scope>
    <source>
        <strain evidence="4 5">HN-Y44</strain>
    </source>
</reference>
<protein>
    <submittedName>
        <fullName evidence="4">Gliding motility-associated ABC transporter substrate-binding protein GldG</fullName>
    </submittedName>
</protein>
<keyword evidence="5" id="KW-1185">Reference proteome</keyword>
<evidence type="ECO:0000259" key="3">
    <source>
        <dbReference type="Pfam" id="PF23357"/>
    </source>
</evidence>
<dbReference type="Pfam" id="PF09822">
    <property type="entry name" value="ABC_transp_aux"/>
    <property type="match status" value="1"/>
</dbReference>